<dbReference type="PANTHER" id="PTHR28467">
    <property type="entry name" value="PAXIP1-ASSOCIATED GLUTAMATE-RICH PROTEIN 1"/>
    <property type="match status" value="1"/>
</dbReference>
<evidence type="ECO:0008006" key="4">
    <source>
        <dbReference type="Google" id="ProtNLM"/>
    </source>
</evidence>
<feature type="compositionally biased region" description="Polar residues" evidence="1">
    <location>
        <begin position="155"/>
        <end position="179"/>
    </location>
</feature>
<evidence type="ECO:0000313" key="2">
    <source>
        <dbReference type="EMBL" id="KAK2153730.1"/>
    </source>
</evidence>
<dbReference type="Pfam" id="PF15364">
    <property type="entry name" value="PAXIP1_C"/>
    <property type="match status" value="1"/>
</dbReference>
<name>A0AAD9N1Y2_9ANNE</name>
<accession>A0AAD9N1Y2</accession>
<evidence type="ECO:0000313" key="3">
    <source>
        <dbReference type="Proteomes" id="UP001208570"/>
    </source>
</evidence>
<dbReference type="GO" id="GO:1902808">
    <property type="term" value="P:positive regulation of cell cycle G1/S phase transition"/>
    <property type="evidence" value="ECO:0007669"/>
    <property type="project" value="TreeGrafter"/>
</dbReference>
<gene>
    <name evidence="2" type="ORF">LSH36_288g04038</name>
</gene>
<dbReference type="EMBL" id="JAODUP010000288">
    <property type="protein sequence ID" value="KAK2153730.1"/>
    <property type="molecule type" value="Genomic_DNA"/>
</dbReference>
<dbReference type="GO" id="GO:0044666">
    <property type="term" value="C:MLL3/4 complex"/>
    <property type="evidence" value="ECO:0007669"/>
    <property type="project" value="TreeGrafter"/>
</dbReference>
<protein>
    <recommendedName>
        <fullName evidence="4">PAXIP1-associated glutamate-rich protein 1</fullName>
    </recommendedName>
</protein>
<dbReference type="AlphaFoldDB" id="A0AAD9N1Y2"/>
<dbReference type="GO" id="GO:0033148">
    <property type="term" value="P:positive regulation of intracellular estrogen receptor signaling pathway"/>
    <property type="evidence" value="ECO:0007669"/>
    <property type="project" value="TreeGrafter"/>
</dbReference>
<proteinExistence type="predicted"/>
<dbReference type="GO" id="GO:0030331">
    <property type="term" value="F:nuclear estrogen receptor binding"/>
    <property type="evidence" value="ECO:0007669"/>
    <property type="project" value="TreeGrafter"/>
</dbReference>
<evidence type="ECO:0000256" key="1">
    <source>
        <dbReference type="SAM" id="MobiDB-lite"/>
    </source>
</evidence>
<dbReference type="Proteomes" id="UP001208570">
    <property type="component" value="Unassembled WGS sequence"/>
</dbReference>
<feature type="compositionally biased region" description="Basic and acidic residues" evidence="1">
    <location>
        <begin position="131"/>
        <end position="154"/>
    </location>
</feature>
<feature type="compositionally biased region" description="Basic and acidic residues" evidence="1">
    <location>
        <begin position="66"/>
        <end position="80"/>
    </location>
</feature>
<feature type="region of interest" description="Disordered" evidence="1">
    <location>
        <begin position="60"/>
        <end position="186"/>
    </location>
</feature>
<organism evidence="2 3">
    <name type="scientific">Paralvinella palmiformis</name>
    <dbReference type="NCBI Taxonomy" id="53620"/>
    <lineage>
        <taxon>Eukaryota</taxon>
        <taxon>Metazoa</taxon>
        <taxon>Spiralia</taxon>
        <taxon>Lophotrochozoa</taxon>
        <taxon>Annelida</taxon>
        <taxon>Polychaeta</taxon>
        <taxon>Sedentaria</taxon>
        <taxon>Canalipalpata</taxon>
        <taxon>Terebellida</taxon>
        <taxon>Terebelliformia</taxon>
        <taxon>Alvinellidae</taxon>
        <taxon>Paralvinella</taxon>
    </lineage>
</organism>
<comment type="caution">
    <text evidence="2">The sequence shown here is derived from an EMBL/GenBank/DDBJ whole genome shotgun (WGS) entry which is preliminary data.</text>
</comment>
<dbReference type="PANTHER" id="PTHR28467:SF1">
    <property type="entry name" value="PAXIP1-ASSOCIATED GLUTAMATE-RICH PROTEIN 1"/>
    <property type="match status" value="1"/>
</dbReference>
<keyword evidence="3" id="KW-1185">Reference proteome</keyword>
<sequence>MTTTENKPKSDIDWAVECSDDEKYDPDGIGNNIWQPSCEDIKTLYQRLASGEIFTLEWKCRGRRSPTPERQEENTDRAATPEEEEKPEEVSVAPTEFDFDDDFGSESASAVTPRRTPGSAKTPRTQTKRVARLDKIMEDIRRHRKINAEADKTSSSDFNVSKTLHNTNSTPQRSMQKGNISPKKPS</sequence>
<dbReference type="InterPro" id="IPR028213">
    <property type="entry name" value="PA1"/>
</dbReference>
<reference evidence="2" key="1">
    <citation type="journal article" date="2023" name="Mol. Biol. Evol.">
        <title>Third-Generation Sequencing Reveals the Adaptive Role of the Epigenome in Three Deep-Sea Polychaetes.</title>
        <authorList>
            <person name="Perez M."/>
            <person name="Aroh O."/>
            <person name="Sun Y."/>
            <person name="Lan Y."/>
            <person name="Juniper S.K."/>
            <person name="Young C.R."/>
            <person name="Angers B."/>
            <person name="Qian P.Y."/>
        </authorList>
    </citation>
    <scope>NUCLEOTIDE SEQUENCE</scope>
    <source>
        <strain evidence="2">P08H-3</strain>
    </source>
</reference>